<dbReference type="Pfam" id="PF01494">
    <property type="entry name" value="FAD_binding_3"/>
    <property type="match status" value="1"/>
</dbReference>
<dbReference type="PANTHER" id="PTHR43004">
    <property type="entry name" value="TRK SYSTEM POTASSIUM UPTAKE PROTEIN"/>
    <property type="match status" value="1"/>
</dbReference>
<accession>B1F7Q1</accession>
<evidence type="ECO:0000313" key="4">
    <source>
        <dbReference type="EMBL" id="EDT06308.1"/>
    </source>
</evidence>
<dbReference type="Gene3D" id="3.30.9.10">
    <property type="entry name" value="D-Amino Acid Oxidase, subunit A, domain 2"/>
    <property type="match status" value="1"/>
</dbReference>
<dbReference type="PANTHER" id="PTHR43004:SF3">
    <property type="entry name" value="P-HYDROXYBENZOATE HYDROXYLASE"/>
    <property type="match status" value="1"/>
</dbReference>
<keyword evidence="4" id="KW-0503">Monooxygenase</keyword>
<dbReference type="Proteomes" id="UP000005463">
    <property type="component" value="Unassembled WGS sequence"/>
</dbReference>
<dbReference type="InterPro" id="IPR050641">
    <property type="entry name" value="RIFMO-like"/>
</dbReference>
<dbReference type="InterPro" id="IPR002938">
    <property type="entry name" value="FAD-bd"/>
</dbReference>
<evidence type="ECO:0000259" key="3">
    <source>
        <dbReference type="Pfam" id="PF01494"/>
    </source>
</evidence>
<keyword evidence="1" id="KW-0285">Flavoprotein</keyword>
<reference evidence="4 5" key="1">
    <citation type="submission" date="2008-03" db="EMBL/GenBank/DDBJ databases">
        <title>Sequencing of the draft genome and assembly of Burkholderia ambifaria IOP40-10.</title>
        <authorList>
            <consortium name="US DOE Joint Genome Institute (JGI-PGF)"/>
            <person name="Copeland A."/>
            <person name="Lucas S."/>
            <person name="Lapidus A."/>
            <person name="Glavina del Rio T."/>
            <person name="Dalin E."/>
            <person name="Tice H."/>
            <person name="Bruce D."/>
            <person name="Goodwin L."/>
            <person name="Pitluck S."/>
            <person name="Larimer F."/>
            <person name="Land M.L."/>
            <person name="Hauser L."/>
            <person name="Tiedje J."/>
            <person name="Richardson P."/>
        </authorList>
    </citation>
    <scope>NUCLEOTIDE SEQUENCE [LARGE SCALE GENOMIC DNA]</scope>
    <source>
        <strain evidence="4 5">IOP40-10</strain>
    </source>
</reference>
<comment type="caution">
    <text evidence="4">The sequence shown here is derived from an EMBL/GenBank/DDBJ whole genome shotgun (WGS) entry which is preliminary data.</text>
</comment>
<dbReference type="PRINTS" id="PR00420">
    <property type="entry name" value="RNGMNOXGNASE"/>
</dbReference>
<dbReference type="AlphaFoldDB" id="B1F7Q1"/>
<dbReference type="GO" id="GO:0018659">
    <property type="term" value="F:4-hydroxybenzoate 3-monooxygenase activity"/>
    <property type="evidence" value="ECO:0007669"/>
    <property type="project" value="UniProtKB-EC"/>
</dbReference>
<dbReference type="SUPFAM" id="SSF51905">
    <property type="entry name" value="FAD/NAD(P)-binding domain"/>
    <property type="match status" value="1"/>
</dbReference>
<dbReference type="PATRIC" id="fig|396596.7.peg.7883"/>
<dbReference type="InterPro" id="IPR012733">
    <property type="entry name" value="HB_mOase"/>
</dbReference>
<dbReference type="EMBL" id="ABLC01000001">
    <property type="protein sequence ID" value="EDT06308.1"/>
    <property type="molecule type" value="Genomic_DNA"/>
</dbReference>
<dbReference type="RefSeq" id="WP_006749277.1">
    <property type="nucleotide sequence ID" value="NZ_ABLC01000001.1"/>
</dbReference>
<proteinExistence type="predicted"/>
<organism evidence="4 5">
    <name type="scientific">Burkholderia ambifaria IOP40-10</name>
    <dbReference type="NCBI Taxonomy" id="396596"/>
    <lineage>
        <taxon>Bacteria</taxon>
        <taxon>Pseudomonadati</taxon>
        <taxon>Pseudomonadota</taxon>
        <taxon>Betaproteobacteria</taxon>
        <taxon>Burkholderiales</taxon>
        <taxon>Burkholderiaceae</taxon>
        <taxon>Burkholderia</taxon>
        <taxon>Burkholderia cepacia complex</taxon>
    </lineage>
</organism>
<keyword evidence="2" id="KW-0274">FAD</keyword>
<dbReference type="EC" id="1.14.13.2" evidence="4"/>
<dbReference type="NCBIfam" id="NF006091">
    <property type="entry name" value="PRK08243.1"/>
    <property type="match status" value="1"/>
</dbReference>
<dbReference type="SUPFAM" id="SSF54373">
    <property type="entry name" value="FAD-linked reductases, C-terminal domain"/>
    <property type="match status" value="1"/>
</dbReference>
<dbReference type="GO" id="GO:0043639">
    <property type="term" value="P:benzoate catabolic process"/>
    <property type="evidence" value="ECO:0007669"/>
    <property type="project" value="InterPro"/>
</dbReference>
<dbReference type="Gene3D" id="3.50.50.60">
    <property type="entry name" value="FAD/NAD(P)-binding domain"/>
    <property type="match status" value="1"/>
</dbReference>
<dbReference type="NCBIfam" id="TIGR02360">
    <property type="entry name" value="pbenz_hydroxyl"/>
    <property type="match status" value="1"/>
</dbReference>
<gene>
    <name evidence="4" type="ORF">BamIOP4010DRAFT_0060</name>
</gene>
<protein>
    <submittedName>
        <fullName evidence="4">4-hydroxybenzoate 3-monooxygenase</fullName>
        <ecNumber evidence="4">1.14.13.2</ecNumber>
    </submittedName>
</protein>
<dbReference type="GO" id="GO:0071949">
    <property type="term" value="F:FAD binding"/>
    <property type="evidence" value="ECO:0007669"/>
    <property type="project" value="InterPro"/>
</dbReference>
<name>B1F7Q1_9BURK</name>
<sequence>MRTQVAIIGAGPSGLLLSHLLRLQGVDSILVEARSREYCENRIRAGVLEQGTVDTLNEAGLGDRMRREGLEHHGIELLFSGQRHRIDLSELTGGRAITVYSQHEVVRDLIAAGDAHGHAMHFEVTDVALHDVEGEHPFVTFKHADGRADRIDCDYVAGCDGFHGIARQTIPAERLNTFERVYPFAWLGILADAAPSLDELVYAHHDNGFALFSMRSPTVTRLYLQCKPDENLAEWSDARIWDELHTRFSNDTGWTPTEGRITQKSVTPMRSFVSETMQHGRLFLAGDAAHIVPPTGAKGMNLAVADVRALSRALGARYRDGDATPLERYSATCLERVWRAEHFSYFMTNMLHASPDDSPFVNRLKFAELKYVTRSRAAAQSLAENYVGLPFDDQPTPEGSRLDNALCATL</sequence>
<dbReference type="InterPro" id="IPR036188">
    <property type="entry name" value="FAD/NAD-bd_sf"/>
</dbReference>
<keyword evidence="4" id="KW-0560">Oxidoreductase</keyword>
<evidence type="ECO:0000256" key="2">
    <source>
        <dbReference type="ARBA" id="ARBA00022827"/>
    </source>
</evidence>
<evidence type="ECO:0000256" key="1">
    <source>
        <dbReference type="ARBA" id="ARBA00022630"/>
    </source>
</evidence>
<evidence type="ECO:0000313" key="5">
    <source>
        <dbReference type="Proteomes" id="UP000005463"/>
    </source>
</evidence>
<feature type="domain" description="FAD-binding" evidence="3">
    <location>
        <begin position="2"/>
        <end position="344"/>
    </location>
</feature>